<evidence type="ECO:0000313" key="1">
    <source>
        <dbReference type="EMBL" id="SUZ50686.1"/>
    </source>
</evidence>
<sequence length="57" mass="6463">MEVDFPKKNLCPDRQEAFNKRATQTGNAKRSLPWQTLWTDLKGAVGKAAHSRLNIHS</sequence>
<accession>A0A381N7S5</accession>
<dbReference type="AlphaFoldDB" id="A0A381N7S5"/>
<reference evidence="1" key="1">
    <citation type="submission" date="2018-05" db="EMBL/GenBank/DDBJ databases">
        <authorList>
            <person name="Lanie J.A."/>
            <person name="Ng W.-L."/>
            <person name="Kazmierczak K.M."/>
            <person name="Andrzejewski T.M."/>
            <person name="Davidsen T.M."/>
            <person name="Wayne K.J."/>
            <person name="Tettelin H."/>
            <person name="Glass J.I."/>
            <person name="Rusch D."/>
            <person name="Podicherti R."/>
            <person name="Tsui H.-C.T."/>
            <person name="Winkler M.E."/>
        </authorList>
    </citation>
    <scope>NUCLEOTIDE SEQUENCE</scope>
</reference>
<organism evidence="1">
    <name type="scientific">marine metagenome</name>
    <dbReference type="NCBI Taxonomy" id="408172"/>
    <lineage>
        <taxon>unclassified sequences</taxon>
        <taxon>metagenomes</taxon>
        <taxon>ecological metagenomes</taxon>
    </lineage>
</organism>
<gene>
    <name evidence="1" type="ORF">METZ01_LOCUS3540</name>
</gene>
<name>A0A381N7S5_9ZZZZ</name>
<protein>
    <submittedName>
        <fullName evidence="1">Uncharacterized protein</fullName>
    </submittedName>
</protein>
<proteinExistence type="predicted"/>
<dbReference type="EMBL" id="UINC01000183">
    <property type="protein sequence ID" value="SUZ50686.1"/>
    <property type="molecule type" value="Genomic_DNA"/>
</dbReference>